<dbReference type="InterPro" id="IPR038718">
    <property type="entry name" value="SNF2-like_sf"/>
</dbReference>
<evidence type="ECO:0000313" key="3">
    <source>
        <dbReference type="EMBL" id="GJU05831.1"/>
    </source>
</evidence>
<dbReference type="InterPro" id="IPR027417">
    <property type="entry name" value="P-loop_NTPase"/>
</dbReference>
<name>A0ABQ5J012_9ASTR</name>
<dbReference type="SUPFAM" id="SSF52540">
    <property type="entry name" value="P-loop containing nucleoside triphosphate hydrolases"/>
    <property type="match status" value="1"/>
</dbReference>
<comment type="caution">
    <text evidence="3">The sequence shown here is derived from an EMBL/GenBank/DDBJ whole genome shotgun (WGS) entry which is preliminary data.</text>
</comment>
<keyword evidence="4" id="KW-1185">Reference proteome</keyword>
<dbReference type="Gene3D" id="3.40.50.10810">
    <property type="entry name" value="Tandem AAA-ATPase domain"/>
    <property type="match status" value="1"/>
</dbReference>
<dbReference type="Pfam" id="PF00176">
    <property type="entry name" value="SNF2-rel_dom"/>
    <property type="match status" value="1"/>
</dbReference>
<sequence>MLAPKCSTYNGRPTFANPRYLKKAQSEKPCLYEIPYDTSDLANRFAPNREETMTLANESRSKLNKDYVKHNDYLSRQDSLYEIFKAPSLEYLYQLERAKEVRKTMWRKPFVRTKPNIAKYDLKAQMQDKNIAISELKKLIEKCKGKSVETQFDKPSVVRQPNAQRIPKPSVLGKPTPFSNSPKMRSFQTKQSVNKTNVSELTDRANLKLFIPLCKFFGEIFGYVHFGMINLLQFLVMVDLNQGKSHNLRKGLLRTEGLNSQSFSVVYSVMRIGETPYSDDTADEDIAQFKVASKSKSLAAARTWGFIGNKTFGTRKPKDAIVADQDIKGKKKYQNNGYKFSLPLISPIDTGKIPNLDHPAGIFDNHRIRLFKCEFVSLDPRLESRKSAMDNSFTLGSNEEVDHVKILQSCNGLLLCSGSGSPAFYYVYNPSTSLFKRLMKPENSHDDSHLHATGVFRMTFDPTKSRDYKVVERLIYYNFAHFATLIYWNDAFHWLETEDKQLTLYKFHIDDLDHSIITTLEIPNGLHQGRNFLQSFVSSSYNPMLEQIDIPGILHIQGRLFESRGCLLLVYRDDIDSREFTIYEMMKGYSMWMVRRRKIPNLDPPAGIFANHLRSLFECDFVSLDSILNSKKSTMDHSFGYTEEVDHVKILQSCNGLLLCTGSAWPIFYYVYNPSTNLFKRLPQPNYYLRDNSCFYSSGIFRLAFDPRKSLHYKVVQTGRTSGETKIQIYSSKCLLLVCRDDIGSTEFTIYEMMKGSSVWLSIFLGEGEEDAFAVINLSEKVLKYNLISKTNIEIFDIGSNQMDDDDDEVEFITPFEVDPNLYEFIPSLASGKAKRAVAAMLTRSREGIPYEDINLSKEERAEKEQVELVPLMTGGKLKPYQVKGVKWLISLWQNGLNGILADQMGLGKTIQTIGFLAHLKGKGSDGLISLFGLP</sequence>
<reference evidence="3" key="2">
    <citation type="submission" date="2022-01" db="EMBL/GenBank/DDBJ databases">
        <authorList>
            <person name="Yamashiro T."/>
            <person name="Shiraishi A."/>
            <person name="Satake H."/>
            <person name="Nakayama K."/>
        </authorList>
    </citation>
    <scope>NUCLEOTIDE SEQUENCE</scope>
</reference>
<feature type="domain" description="SNF2 N-terminal" evidence="2">
    <location>
        <begin position="881"/>
        <end position="923"/>
    </location>
</feature>
<evidence type="ECO:0000256" key="1">
    <source>
        <dbReference type="SAM" id="MobiDB-lite"/>
    </source>
</evidence>
<dbReference type="PANTHER" id="PTHR10799">
    <property type="entry name" value="SNF2/RAD54 HELICASE FAMILY"/>
    <property type="match status" value="1"/>
</dbReference>
<organism evidence="3 4">
    <name type="scientific">Tanacetum coccineum</name>
    <dbReference type="NCBI Taxonomy" id="301880"/>
    <lineage>
        <taxon>Eukaryota</taxon>
        <taxon>Viridiplantae</taxon>
        <taxon>Streptophyta</taxon>
        <taxon>Embryophyta</taxon>
        <taxon>Tracheophyta</taxon>
        <taxon>Spermatophyta</taxon>
        <taxon>Magnoliopsida</taxon>
        <taxon>eudicotyledons</taxon>
        <taxon>Gunneridae</taxon>
        <taxon>Pentapetalae</taxon>
        <taxon>asterids</taxon>
        <taxon>campanulids</taxon>
        <taxon>Asterales</taxon>
        <taxon>Asteraceae</taxon>
        <taxon>Asteroideae</taxon>
        <taxon>Anthemideae</taxon>
        <taxon>Anthemidinae</taxon>
        <taxon>Tanacetum</taxon>
    </lineage>
</organism>
<feature type="region of interest" description="Disordered" evidence="1">
    <location>
        <begin position="166"/>
        <end position="186"/>
    </location>
</feature>
<reference evidence="3" key="1">
    <citation type="journal article" date="2022" name="Int. J. Mol. Sci.">
        <title>Draft Genome of Tanacetum Coccineum: Genomic Comparison of Closely Related Tanacetum-Family Plants.</title>
        <authorList>
            <person name="Yamashiro T."/>
            <person name="Shiraishi A."/>
            <person name="Nakayama K."/>
            <person name="Satake H."/>
        </authorList>
    </citation>
    <scope>NUCLEOTIDE SEQUENCE</scope>
</reference>
<accession>A0ABQ5J012</accession>
<feature type="compositionally biased region" description="Polar residues" evidence="1">
    <location>
        <begin position="177"/>
        <end position="186"/>
    </location>
</feature>
<evidence type="ECO:0000313" key="4">
    <source>
        <dbReference type="Proteomes" id="UP001151760"/>
    </source>
</evidence>
<dbReference type="EMBL" id="BQNB010021382">
    <property type="protein sequence ID" value="GJU05831.1"/>
    <property type="molecule type" value="Genomic_DNA"/>
</dbReference>
<gene>
    <name evidence="3" type="ORF">Tco_1122261</name>
</gene>
<protein>
    <submittedName>
        <fullName evidence="3">Integrase, catalytic region, zinc finger, CCHC-type containing protein</fullName>
    </submittedName>
</protein>
<dbReference type="Proteomes" id="UP001151760">
    <property type="component" value="Unassembled WGS sequence"/>
</dbReference>
<evidence type="ECO:0000259" key="2">
    <source>
        <dbReference type="Pfam" id="PF00176"/>
    </source>
</evidence>
<dbReference type="InterPro" id="IPR000330">
    <property type="entry name" value="SNF2_N"/>
</dbReference>
<proteinExistence type="predicted"/>